<accession>A0A292PXR5</accession>
<evidence type="ECO:0000256" key="1">
    <source>
        <dbReference type="SAM" id="MobiDB-lite"/>
    </source>
</evidence>
<protein>
    <submittedName>
        <fullName evidence="2">Uncharacterized protein</fullName>
    </submittedName>
</protein>
<feature type="region of interest" description="Disordered" evidence="1">
    <location>
        <begin position="80"/>
        <end position="102"/>
    </location>
</feature>
<evidence type="ECO:0000313" key="2">
    <source>
        <dbReference type="EMBL" id="CUS11418.1"/>
    </source>
</evidence>
<dbReference type="EMBL" id="LN891022">
    <property type="protein sequence ID" value="CUS11418.1"/>
    <property type="molecule type" value="Genomic_DNA"/>
</dbReference>
<keyword evidence="3" id="KW-1185">Reference proteome</keyword>
<gene>
    <name evidence="2" type="ORF">GSTUAT00004520001</name>
</gene>
<evidence type="ECO:0000313" key="3">
    <source>
        <dbReference type="Proteomes" id="UP001412239"/>
    </source>
</evidence>
<feature type="compositionally biased region" description="Polar residues" evidence="1">
    <location>
        <begin position="116"/>
        <end position="125"/>
    </location>
</feature>
<proteinExistence type="predicted"/>
<organism evidence="2 3">
    <name type="scientific">Tuber aestivum</name>
    <name type="common">summer truffle</name>
    <dbReference type="NCBI Taxonomy" id="59557"/>
    <lineage>
        <taxon>Eukaryota</taxon>
        <taxon>Fungi</taxon>
        <taxon>Dikarya</taxon>
        <taxon>Ascomycota</taxon>
        <taxon>Pezizomycotina</taxon>
        <taxon>Pezizomycetes</taxon>
        <taxon>Pezizales</taxon>
        <taxon>Tuberaceae</taxon>
        <taxon>Tuber</taxon>
    </lineage>
</organism>
<feature type="region of interest" description="Disordered" evidence="1">
    <location>
        <begin position="116"/>
        <end position="135"/>
    </location>
</feature>
<sequence length="135" mass="14721">MAKDKAQPRKLYNLIIATNRILLIGKSFFRHQTIEQLRSHQNPNAYILSIIEIGMPMGFEAVAYTRSTILEDCIQDNSGGFSNPPIEKEPGTTIAPSTNQEQCPCSPLALQTAPTAKTTAASRSAMNAPAICRDS</sequence>
<name>A0A292PXR5_9PEZI</name>
<reference evidence="2" key="1">
    <citation type="submission" date="2015-10" db="EMBL/GenBank/DDBJ databases">
        <authorList>
            <person name="Regsiter A."/>
            <person name="william w."/>
        </authorList>
    </citation>
    <scope>NUCLEOTIDE SEQUENCE</scope>
    <source>
        <strain evidence="2">Montdore</strain>
    </source>
</reference>
<dbReference type="AlphaFoldDB" id="A0A292PXR5"/>
<dbReference type="Proteomes" id="UP001412239">
    <property type="component" value="Unassembled WGS sequence"/>
</dbReference>